<dbReference type="SUPFAM" id="SSF46785">
    <property type="entry name" value="Winged helix' DNA-binding domain"/>
    <property type="match status" value="2"/>
</dbReference>
<evidence type="ECO:0000256" key="4">
    <source>
        <dbReference type="ARBA" id="ARBA00023306"/>
    </source>
</evidence>
<dbReference type="HAMAP" id="MF_01804">
    <property type="entry name" value="ScpB"/>
    <property type="match status" value="1"/>
</dbReference>
<keyword evidence="2 5" id="KW-0132">Cell division</keyword>
<keyword evidence="3 5" id="KW-0159">Chromosome partition</keyword>
<dbReference type="InterPro" id="IPR036390">
    <property type="entry name" value="WH_DNA-bd_sf"/>
</dbReference>
<dbReference type="PANTHER" id="PTHR34298">
    <property type="entry name" value="SEGREGATION AND CONDENSATION PROTEIN B"/>
    <property type="match status" value="1"/>
</dbReference>
<comment type="similarity">
    <text evidence="5">Belongs to the ScpB family.</text>
</comment>
<keyword evidence="4 5" id="KW-0131">Cell cycle</keyword>
<evidence type="ECO:0000256" key="1">
    <source>
        <dbReference type="ARBA" id="ARBA00022490"/>
    </source>
</evidence>
<keyword evidence="1 5" id="KW-0963">Cytoplasm</keyword>
<dbReference type="InterPro" id="IPR005234">
    <property type="entry name" value="ScpB_csome_segregation"/>
</dbReference>
<dbReference type="RefSeq" id="WP_075269500.1">
    <property type="nucleotide sequence ID" value="NZ_CP014332.1"/>
</dbReference>
<dbReference type="NCBIfam" id="TIGR00281">
    <property type="entry name" value="SMC-Scp complex subunit ScpB"/>
    <property type="match status" value="1"/>
</dbReference>
<dbReference type="GO" id="GO:0051301">
    <property type="term" value="P:cell division"/>
    <property type="evidence" value="ECO:0007669"/>
    <property type="project" value="UniProtKB-KW"/>
</dbReference>
<dbReference type="Pfam" id="PF04079">
    <property type="entry name" value="SMC_ScpB"/>
    <property type="match status" value="1"/>
</dbReference>
<dbReference type="PIRSF" id="PIRSF019345">
    <property type="entry name" value="ScpB"/>
    <property type="match status" value="1"/>
</dbReference>
<proteinExistence type="inferred from homology"/>
<organism evidence="6 7">
    <name type="scientific">Weissella jogaejeotgali</name>
    <dbReference type="NCBI Taxonomy" id="1631871"/>
    <lineage>
        <taxon>Bacteria</taxon>
        <taxon>Bacillati</taxon>
        <taxon>Bacillota</taxon>
        <taxon>Bacilli</taxon>
        <taxon>Lactobacillales</taxon>
        <taxon>Lactobacillaceae</taxon>
        <taxon>Weissella</taxon>
    </lineage>
</organism>
<dbReference type="PANTHER" id="PTHR34298:SF2">
    <property type="entry name" value="SEGREGATION AND CONDENSATION PROTEIN B"/>
    <property type="match status" value="1"/>
</dbReference>
<dbReference type="Gene3D" id="1.10.10.10">
    <property type="entry name" value="Winged helix-like DNA-binding domain superfamily/Winged helix DNA-binding domain"/>
    <property type="match status" value="2"/>
</dbReference>
<comment type="subcellular location">
    <subcellularLocation>
        <location evidence="5">Cytoplasm</location>
    </subcellularLocation>
    <text evidence="5">Associated with two foci at the outer edges of the nucleoid region in young cells, and at four foci within both cell halves in older cells.</text>
</comment>
<dbReference type="KEGG" id="wjo:FOL01_0804"/>
<dbReference type="InterPro" id="IPR036388">
    <property type="entry name" value="WH-like_DNA-bd_sf"/>
</dbReference>
<dbReference type="GO" id="GO:0051304">
    <property type="term" value="P:chromosome separation"/>
    <property type="evidence" value="ECO:0007669"/>
    <property type="project" value="InterPro"/>
</dbReference>
<name>A0A1L6RAW9_9LACO</name>
<comment type="subunit">
    <text evidence="5">Homodimer. Homodimerization may be required to stabilize the binding of ScpA to the Smc head domains. Component of a cohesin-like complex composed of ScpA, ScpB and the Smc homodimer, in which ScpA and ScpB bind to the head domain of Smc. The presence of the three proteins is required for the association of the complex with DNA.</text>
</comment>
<evidence type="ECO:0000256" key="3">
    <source>
        <dbReference type="ARBA" id="ARBA00022829"/>
    </source>
</evidence>
<keyword evidence="7" id="KW-1185">Reference proteome</keyword>
<accession>A0A1L6RAW9</accession>
<dbReference type="GO" id="GO:0006260">
    <property type="term" value="P:DNA replication"/>
    <property type="evidence" value="ECO:0007669"/>
    <property type="project" value="UniProtKB-UniRule"/>
</dbReference>
<gene>
    <name evidence="5" type="primary">scpB</name>
    <name evidence="6" type="ORF">FOL01_0804</name>
</gene>
<protein>
    <recommendedName>
        <fullName evidence="5">Segregation and condensation protein B</fullName>
    </recommendedName>
</protein>
<evidence type="ECO:0000313" key="6">
    <source>
        <dbReference type="EMBL" id="APS41663.1"/>
    </source>
</evidence>
<dbReference type="GO" id="GO:0005737">
    <property type="term" value="C:cytoplasm"/>
    <property type="evidence" value="ECO:0007669"/>
    <property type="project" value="UniProtKB-SubCell"/>
</dbReference>
<sequence length="213" mass="23443">MQNSLQQIEGLLFVAGDEGISVAELSAATQFQKPAVTGLLEELATKYAEDDSCAFQILKTDDRYQIVTKANLSETIHRFFTAPLTTALSQASLEVLAIIAYKQPVTRIEVDEIRGVQSQSTIQKLVLRNLVTGKGRADEPGRPILYVTTSYFLNYFGLTSLDELPPLVTAKALEDLESQQGVTIPLLPSEEQQSSFDITIAELTDQSESNEEK</sequence>
<dbReference type="Proteomes" id="UP000185473">
    <property type="component" value="Chromosome"/>
</dbReference>
<dbReference type="OrthoDB" id="9806226at2"/>
<dbReference type="STRING" id="1631871.FOL01_0804"/>
<dbReference type="AlphaFoldDB" id="A0A1L6RAW9"/>
<comment type="function">
    <text evidence="5">Participates in chromosomal partition during cell division. May act via the formation of a condensin-like complex containing Smc and ScpA that pull DNA away from mid-cell into both cell halves.</text>
</comment>
<dbReference type="EMBL" id="CP014332">
    <property type="protein sequence ID" value="APS41663.1"/>
    <property type="molecule type" value="Genomic_DNA"/>
</dbReference>
<reference evidence="6 7" key="1">
    <citation type="submission" date="2016-02" db="EMBL/GenBank/DDBJ databases">
        <title>Complete Genome Sequence of Weissella jogaejeotgali FOL01.</title>
        <authorList>
            <person name="Lee J.-H."/>
            <person name="Ku H.-J."/>
        </authorList>
    </citation>
    <scope>NUCLEOTIDE SEQUENCE [LARGE SCALE GENOMIC DNA]</scope>
    <source>
        <strain evidence="6 7">FOL01</strain>
    </source>
</reference>
<evidence type="ECO:0000256" key="2">
    <source>
        <dbReference type="ARBA" id="ARBA00022618"/>
    </source>
</evidence>
<evidence type="ECO:0000313" key="7">
    <source>
        <dbReference type="Proteomes" id="UP000185473"/>
    </source>
</evidence>
<evidence type="ECO:0000256" key="5">
    <source>
        <dbReference type="HAMAP-Rule" id="MF_01804"/>
    </source>
</evidence>